<dbReference type="RefSeq" id="WP_175104892.1">
    <property type="nucleotide sequence ID" value="NZ_CADIKM010000008.1"/>
</dbReference>
<dbReference type="EMBL" id="CADIKM010000008">
    <property type="protein sequence ID" value="CAB3786879.1"/>
    <property type="molecule type" value="Genomic_DNA"/>
</dbReference>
<gene>
    <name evidence="1" type="ORF">LMG28138_02314</name>
</gene>
<reference evidence="1 2" key="1">
    <citation type="submission" date="2020-04" db="EMBL/GenBank/DDBJ databases">
        <authorList>
            <person name="De Canck E."/>
        </authorList>
    </citation>
    <scope>NUCLEOTIDE SEQUENCE [LARGE SCALE GENOMIC DNA]</scope>
    <source>
        <strain evidence="1 2">LMG 28138</strain>
    </source>
</reference>
<dbReference type="AlphaFoldDB" id="A0A6S7BFT4"/>
<protein>
    <submittedName>
        <fullName evidence="1">Uncharacterized protein</fullName>
    </submittedName>
</protein>
<organism evidence="1 2">
    <name type="scientific">Pararobbsia alpina</name>
    <dbReference type="NCBI Taxonomy" id="621374"/>
    <lineage>
        <taxon>Bacteria</taxon>
        <taxon>Pseudomonadati</taxon>
        <taxon>Pseudomonadota</taxon>
        <taxon>Betaproteobacteria</taxon>
        <taxon>Burkholderiales</taxon>
        <taxon>Burkholderiaceae</taxon>
        <taxon>Pararobbsia</taxon>
    </lineage>
</organism>
<evidence type="ECO:0000313" key="1">
    <source>
        <dbReference type="EMBL" id="CAB3786879.1"/>
    </source>
</evidence>
<name>A0A6S7BFT4_9BURK</name>
<dbReference type="Proteomes" id="UP000494115">
    <property type="component" value="Unassembled WGS sequence"/>
</dbReference>
<accession>A0A6S7BFT4</accession>
<keyword evidence="2" id="KW-1185">Reference proteome</keyword>
<sequence length="147" mass="16151">MNRFAVSTFCDDVRFEEGSKSSLMGIYQRDLLVPKNLIVLPKLCILTHFGAAIDDPVSSLVVRVHADSQLLHEEILPDEAVAKIVDDMQRADEAAMRTMIGVLVTLSPFVVDRSFELKTTVVADGEVFLAGSLRIKFGTSRARSTPA</sequence>
<proteinExistence type="predicted"/>
<evidence type="ECO:0000313" key="2">
    <source>
        <dbReference type="Proteomes" id="UP000494115"/>
    </source>
</evidence>